<gene>
    <name evidence="2" type="primary">Contig11481.g12284</name>
    <name evidence="2" type="ORF">STYLEM_760</name>
</gene>
<feature type="compositionally biased region" description="Basic and acidic residues" evidence="1">
    <location>
        <begin position="734"/>
        <end position="749"/>
    </location>
</feature>
<feature type="compositionally biased region" description="Low complexity" evidence="1">
    <location>
        <begin position="1000"/>
        <end position="1010"/>
    </location>
</feature>
<feature type="compositionally biased region" description="Polar residues" evidence="1">
    <location>
        <begin position="750"/>
        <end position="761"/>
    </location>
</feature>
<evidence type="ECO:0000313" key="2">
    <source>
        <dbReference type="EMBL" id="CDW71810.1"/>
    </source>
</evidence>
<evidence type="ECO:0000256" key="1">
    <source>
        <dbReference type="SAM" id="MobiDB-lite"/>
    </source>
</evidence>
<feature type="compositionally biased region" description="Polar residues" evidence="1">
    <location>
        <begin position="280"/>
        <end position="293"/>
    </location>
</feature>
<organism evidence="2 3">
    <name type="scientific">Stylonychia lemnae</name>
    <name type="common">Ciliate</name>
    <dbReference type="NCBI Taxonomy" id="5949"/>
    <lineage>
        <taxon>Eukaryota</taxon>
        <taxon>Sar</taxon>
        <taxon>Alveolata</taxon>
        <taxon>Ciliophora</taxon>
        <taxon>Intramacronucleata</taxon>
        <taxon>Spirotrichea</taxon>
        <taxon>Stichotrichia</taxon>
        <taxon>Sporadotrichida</taxon>
        <taxon>Oxytrichidae</taxon>
        <taxon>Stylonychinae</taxon>
        <taxon>Stylonychia</taxon>
    </lineage>
</organism>
<protein>
    <submittedName>
        <fullName evidence="2">Uncharacterized protein</fullName>
    </submittedName>
</protein>
<dbReference type="EMBL" id="CCKQ01000719">
    <property type="protein sequence ID" value="CDW71810.1"/>
    <property type="molecule type" value="Genomic_DNA"/>
</dbReference>
<dbReference type="Proteomes" id="UP000039865">
    <property type="component" value="Unassembled WGS sequence"/>
</dbReference>
<feature type="region of interest" description="Disordered" evidence="1">
    <location>
        <begin position="266"/>
        <end position="295"/>
    </location>
</feature>
<dbReference type="AlphaFoldDB" id="A0A077ZR45"/>
<accession>A0A077ZR45</accession>
<sequence length="1063" mass="124311">MSSTPYARQKLVSKLDSEPLSAIDLRNESKLSHHRDYLPQLSVNTKFKVQNDFGISPLTKNWNSEIKGQLVKNNKRILRYGIKKNDSQEIQELTLSANQNENKVQTSVQRFLKKVIYKKAPIDTKISIPILANFYSFLAQISQKETILLNMPETILLDLDIVPEQNGFGYLLNDSQDPVLSKIQIQNPEILNMVTPLRLKPHNKIKEAKPYITQWFIKNMKKVKQNQGRSTTNRDQAIFIPLSVTKQCRRKHNIMYLISAVKQYDGNENHGQAKPPKLGQNKQKSSEDNQSPIALQKKEPVLNAQYIYDLQVKLEQQQEFSQKSQNQGRQNKLQKLKFTYIQEEIDNINHFQYQYCTSDKHAERNYIQEINRPNVQFPEIAFQTEILLKIMNGFIKKNKFARQLNKVCFDFIHDFVDRKWKFLTLKHFESEDMQIKNEFDLSPGDPIKQNSLIKQSRSFGISKDIKMKVKRNKCNGDYCNVDDIGGYLQMPFGYLRDSLKILEIQRDKSKEIKIQNDERFMERRKKRSKSEAGSNENQNQQNKFQPSTPVLNNYDIYDDQKFYYRIMKRVIYVDRMRRKEILAGNIPDYEYFQHLDMDKKENNQNIFNDLLKQLYSSDIFQKVNQKNAIMNLNFYENAFLCCKCYRIYHFLSDCYTMQEENFHFEQLRQKEYQSKAGTGYFQGMNKELNGQIINLVQDKMDSKLNNEQQQQKALQRLRLLTLSINKNQSTTKVSSKDTSKVINSKDESQSPKTARFSRTQTQRANTLNRSTLMNLQQLKIDPTQPQKQQEEVNMQSSPNIYTIIDSKQYKNKFINHQRFKTTVSQPSLLQSLRIFNNPYSRAQNNSDLEVIHTQTYTDQPSDCNTVQLPKVSSSVENIKKIKIKKKKKGQNYRINKKRVVYIKGLKQIYLAKEYNEEFSSQQNIKTNASAKKEMLISEHKSVPMTNMTLYSEDFERYSDLDLDDAKAFKSKEQKTQFSNYDALALVQIPPKPNKTPSHQSSLNKSGSDSSNPLSFSNLANFKKQGSLQMLTQNQKIFDSIPEQVSIENEGTKAVLSQCSSRNF</sequence>
<feature type="compositionally biased region" description="Polar residues" evidence="1">
    <location>
        <begin position="531"/>
        <end position="548"/>
    </location>
</feature>
<feature type="region of interest" description="Disordered" evidence="1">
    <location>
        <begin position="988"/>
        <end position="1015"/>
    </location>
</feature>
<reference evidence="2 3" key="1">
    <citation type="submission" date="2014-06" db="EMBL/GenBank/DDBJ databases">
        <authorList>
            <person name="Swart Estienne"/>
        </authorList>
    </citation>
    <scope>NUCLEOTIDE SEQUENCE [LARGE SCALE GENOMIC DNA]</scope>
    <source>
        <strain evidence="2 3">130c</strain>
    </source>
</reference>
<name>A0A077ZR45_STYLE</name>
<feature type="region of interest" description="Disordered" evidence="1">
    <location>
        <begin position="514"/>
        <end position="548"/>
    </location>
</feature>
<proteinExistence type="predicted"/>
<feature type="region of interest" description="Disordered" evidence="1">
    <location>
        <begin position="731"/>
        <end position="761"/>
    </location>
</feature>
<evidence type="ECO:0000313" key="3">
    <source>
        <dbReference type="Proteomes" id="UP000039865"/>
    </source>
</evidence>
<dbReference type="InParanoid" id="A0A077ZR45"/>
<keyword evidence="3" id="KW-1185">Reference proteome</keyword>